<feature type="domain" description="Tuberin-type" evidence="2">
    <location>
        <begin position="10"/>
        <end position="63"/>
    </location>
</feature>
<dbReference type="STRING" id="62062.ENSHHUP00000016704"/>
<organism evidence="3 4">
    <name type="scientific">Hucho hucho</name>
    <name type="common">huchen</name>
    <dbReference type="NCBI Taxonomy" id="62062"/>
    <lineage>
        <taxon>Eukaryota</taxon>
        <taxon>Metazoa</taxon>
        <taxon>Chordata</taxon>
        <taxon>Craniata</taxon>
        <taxon>Vertebrata</taxon>
        <taxon>Euteleostomi</taxon>
        <taxon>Actinopterygii</taxon>
        <taxon>Neopterygii</taxon>
        <taxon>Teleostei</taxon>
        <taxon>Protacanthopterygii</taxon>
        <taxon>Salmoniformes</taxon>
        <taxon>Salmonidae</taxon>
        <taxon>Salmoninae</taxon>
        <taxon>Hucho</taxon>
    </lineage>
</organism>
<reference evidence="3" key="3">
    <citation type="submission" date="2025-09" db="UniProtKB">
        <authorList>
            <consortium name="Ensembl"/>
        </authorList>
    </citation>
    <scope>IDENTIFICATION</scope>
</reference>
<protein>
    <recommendedName>
        <fullName evidence="2">Tuberin-type domain-containing protein</fullName>
    </recommendedName>
</protein>
<dbReference type="GO" id="GO:0005634">
    <property type="term" value="C:nucleus"/>
    <property type="evidence" value="ECO:0007669"/>
    <property type="project" value="InterPro"/>
</dbReference>
<evidence type="ECO:0000313" key="3">
    <source>
        <dbReference type="Ensembl" id="ENSHHUP00000016704.1"/>
    </source>
</evidence>
<dbReference type="AlphaFoldDB" id="A0A4W5KZF9"/>
<dbReference type="GO" id="GO:0046627">
    <property type="term" value="P:negative regulation of insulin receptor signaling pathway"/>
    <property type="evidence" value="ECO:0007669"/>
    <property type="project" value="TreeGrafter"/>
</dbReference>
<evidence type="ECO:0000256" key="1">
    <source>
        <dbReference type="SAM" id="SignalP"/>
    </source>
</evidence>
<evidence type="ECO:0000313" key="4">
    <source>
        <dbReference type="Proteomes" id="UP000314982"/>
    </source>
</evidence>
<feature type="chain" id="PRO_5021336106" description="Tuberin-type domain-containing protein" evidence="1">
    <location>
        <begin position="20"/>
        <end position="92"/>
    </location>
</feature>
<dbReference type="GO" id="GO:0051898">
    <property type="term" value="P:negative regulation of phosphatidylinositol 3-kinase/protein kinase B signal transduction"/>
    <property type="evidence" value="ECO:0007669"/>
    <property type="project" value="TreeGrafter"/>
</dbReference>
<evidence type="ECO:0000259" key="2">
    <source>
        <dbReference type="Pfam" id="PF03542"/>
    </source>
</evidence>
<name>A0A4W5KZF9_9TELE</name>
<dbReference type="GO" id="GO:0005096">
    <property type="term" value="F:GTPase activator activity"/>
    <property type="evidence" value="ECO:0007669"/>
    <property type="project" value="InterPro"/>
</dbReference>
<dbReference type="GO" id="GO:0051726">
    <property type="term" value="P:regulation of cell cycle"/>
    <property type="evidence" value="ECO:0007669"/>
    <property type="project" value="TreeGrafter"/>
</dbReference>
<reference evidence="3" key="2">
    <citation type="submission" date="2025-08" db="UniProtKB">
        <authorList>
            <consortium name="Ensembl"/>
        </authorList>
    </citation>
    <scope>IDENTIFICATION</scope>
</reference>
<dbReference type="Ensembl" id="ENSHHUT00000017315.1">
    <property type="protein sequence ID" value="ENSHHUP00000016704.1"/>
    <property type="gene ID" value="ENSHHUG00000010423.1"/>
</dbReference>
<accession>A0A4W5KZF9</accession>
<dbReference type="GO" id="GO:0033596">
    <property type="term" value="C:TSC1-TSC2 complex"/>
    <property type="evidence" value="ECO:0007669"/>
    <property type="project" value="TreeGrafter"/>
</dbReference>
<dbReference type="PANTHER" id="PTHR10063">
    <property type="entry name" value="TUBERIN"/>
    <property type="match status" value="1"/>
</dbReference>
<dbReference type="GO" id="GO:0032007">
    <property type="term" value="P:negative regulation of TOR signaling"/>
    <property type="evidence" value="ECO:0007669"/>
    <property type="project" value="TreeGrafter"/>
</dbReference>
<feature type="signal peptide" evidence="1">
    <location>
        <begin position="1"/>
        <end position="19"/>
    </location>
</feature>
<reference evidence="4" key="1">
    <citation type="submission" date="2018-06" db="EMBL/GenBank/DDBJ databases">
        <title>Genome assembly of Danube salmon.</title>
        <authorList>
            <person name="Macqueen D.J."/>
            <person name="Gundappa M.K."/>
        </authorList>
    </citation>
    <scope>NUCLEOTIDE SEQUENCE [LARGE SCALE GENOMIC DNA]</scope>
</reference>
<keyword evidence="1" id="KW-0732">Signal</keyword>
<keyword evidence="4" id="KW-1185">Reference proteome</keyword>
<dbReference type="PANTHER" id="PTHR10063:SF0">
    <property type="entry name" value="TUBERIN"/>
    <property type="match status" value="1"/>
</dbReference>
<dbReference type="Proteomes" id="UP000314982">
    <property type="component" value="Unassembled WGS sequence"/>
</dbReference>
<dbReference type="GO" id="GO:0030178">
    <property type="term" value="P:negative regulation of Wnt signaling pathway"/>
    <property type="evidence" value="ECO:0007669"/>
    <property type="project" value="TreeGrafter"/>
</dbReference>
<dbReference type="InterPro" id="IPR018515">
    <property type="entry name" value="Tuberin-type_domain"/>
</dbReference>
<proteinExistence type="predicted"/>
<sequence length="92" mass="10523">MLTVCVCVVALVRLPHLYAYFVAEQYVSVFAISLPYTNPSKFNQYIVSLAHHVISMWFIRCRLTFRKDFVQYITKVGVCSLCLPVCNSLPVS</sequence>
<dbReference type="Pfam" id="PF03542">
    <property type="entry name" value="Tuberin"/>
    <property type="match status" value="1"/>
</dbReference>
<dbReference type="InterPro" id="IPR027107">
    <property type="entry name" value="Tuberin/Ral-act_asu"/>
</dbReference>